<keyword evidence="3" id="KW-1185">Reference proteome</keyword>
<sequence>MSGPTRHRTARMLVSVPPIRFGSIGTSECTTKWSWTSSYEAVPPTSTGRRSTAPGTTATAS</sequence>
<comment type="caution">
    <text evidence="2">The sequence shown here is derived from an EMBL/GenBank/DDBJ whole genome shotgun (WGS) entry which is preliminary data.</text>
</comment>
<dbReference type="Proteomes" id="UP001612415">
    <property type="component" value="Unassembled WGS sequence"/>
</dbReference>
<accession>A0ABW7YHI7</accession>
<proteinExistence type="predicted"/>
<evidence type="ECO:0000256" key="1">
    <source>
        <dbReference type="SAM" id="MobiDB-lite"/>
    </source>
</evidence>
<evidence type="ECO:0000313" key="2">
    <source>
        <dbReference type="EMBL" id="MFI5681894.1"/>
    </source>
</evidence>
<protein>
    <submittedName>
        <fullName evidence="2">Uncharacterized protein</fullName>
    </submittedName>
</protein>
<gene>
    <name evidence="2" type="ORF">ACIA8P_46295</name>
</gene>
<organism evidence="2 3">
    <name type="scientific">Streptomyces cellulosae</name>
    <dbReference type="NCBI Taxonomy" id="1968"/>
    <lineage>
        <taxon>Bacteria</taxon>
        <taxon>Bacillati</taxon>
        <taxon>Actinomycetota</taxon>
        <taxon>Actinomycetes</taxon>
        <taxon>Kitasatosporales</taxon>
        <taxon>Streptomycetaceae</taxon>
        <taxon>Streptomyces</taxon>
    </lineage>
</organism>
<name>A0ABW7YHI7_STRCE</name>
<dbReference type="RefSeq" id="WP_398662934.1">
    <property type="nucleotide sequence ID" value="NZ_JBITDC010000035.1"/>
</dbReference>
<feature type="region of interest" description="Disordered" evidence="1">
    <location>
        <begin position="38"/>
        <end position="61"/>
    </location>
</feature>
<evidence type="ECO:0000313" key="3">
    <source>
        <dbReference type="Proteomes" id="UP001612415"/>
    </source>
</evidence>
<reference evidence="2 3" key="1">
    <citation type="submission" date="2024-10" db="EMBL/GenBank/DDBJ databases">
        <title>The Natural Products Discovery Center: Release of the First 8490 Sequenced Strains for Exploring Actinobacteria Biosynthetic Diversity.</title>
        <authorList>
            <person name="Kalkreuter E."/>
            <person name="Kautsar S.A."/>
            <person name="Yang D."/>
            <person name="Bader C.D."/>
            <person name="Teijaro C.N."/>
            <person name="Fluegel L."/>
            <person name="Davis C.M."/>
            <person name="Simpson J.R."/>
            <person name="Lauterbach L."/>
            <person name="Steele A.D."/>
            <person name="Gui C."/>
            <person name="Meng S."/>
            <person name="Li G."/>
            <person name="Viehrig K."/>
            <person name="Ye F."/>
            <person name="Su P."/>
            <person name="Kiefer A.F."/>
            <person name="Nichols A."/>
            <person name="Cepeda A.J."/>
            <person name="Yan W."/>
            <person name="Fan B."/>
            <person name="Jiang Y."/>
            <person name="Adhikari A."/>
            <person name="Zheng C.-J."/>
            <person name="Schuster L."/>
            <person name="Cowan T.M."/>
            <person name="Smanski M.J."/>
            <person name="Chevrette M.G."/>
            <person name="De Carvalho L.P.S."/>
            <person name="Shen B."/>
        </authorList>
    </citation>
    <scope>NUCLEOTIDE SEQUENCE [LARGE SCALE GENOMIC DNA]</scope>
    <source>
        <strain evidence="2 3">NPDC051599</strain>
    </source>
</reference>
<dbReference type="EMBL" id="JBITDC010000035">
    <property type="protein sequence ID" value="MFI5681894.1"/>
    <property type="molecule type" value="Genomic_DNA"/>
</dbReference>